<dbReference type="PANTHER" id="PTHR11699">
    <property type="entry name" value="ALDEHYDE DEHYDROGENASE-RELATED"/>
    <property type="match status" value="1"/>
</dbReference>
<dbReference type="InterPro" id="IPR016163">
    <property type="entry name" value="Ald_DH_C"/>
</dbReference>
<evidence type="ECO:0000256" key="1">
    <source>
        <dbReference type="ARBA" id="ARBA00009986"/>
    </source>
</evidence>
<dbReference type="GO" id="GO:0016620">
    <property type="term" value="F:oxidoreductase activity, acting on the aldehyde or oxo group of donors, NAD or NADP as acceptor"/>
    <property type="evidence" value="ECO:0007669"/>
    <property type="project" value="InterPro"/>
</dbReference>
<dbReference type="PROSITE" id="PS00687">
    <property type="entry name" value="ALDEHYDE_DEHYDR_GLU"/>
    <property type="match status" value="1"/>
</dbReference>
<dbReference type="InterPro" id="IPR029510">
    <property type="entry name" value="Ald_DH_CS_GLU"/>
</dbReference>
<dbReference type="Gene3D" id="3.40.605.10">
    <property type="entry name" value="Aldehyde Dehydrogenase, Chain A, domain 1"/>
    <property type="match status" value="1"/>
</dbReference>
<keyword evidence="2 4" id="KW-0560">Oxidoreductase</keyword>
<dbReference type="FunFam" id="3.40.605.10:FF:000050">
    <property type="entry name" value="Aldehyde dehydrogenase, mitochondrial"/>
    <property type="match status" value="1"/>
</dbReference>
<evidence type="ECO:0000313" key="6">
    <source>
        <dbReference type="EMBL" id="MBY10917.1"/>
    </source>
</evidence>
<dbReference type="InterPro" id="IPR015590">
    <property type="entry name" value="Aldehyde_DH_dom"/>
</dbReference>
<dbReference type="SUPFAM" id="SSF53720">
    <property type="entry name" value="ALDH-like"/>
    <property type="match status" value="1"/>
</dbReference>
<organism evidence="6">
    <name type="scientific">Ornithodoros turicata</name>
    <dbReference type="NCBI Taxonomy" id="34597"/>
    <lineage>
        <taxon>Eukaryota</taxon>
        <taxon>Metazoa</taxon>
        <taxon>Ecdysozoa</taxon>
        <taxon>Arthropoda</taxon>
        <taxon>Chelicerata</taxon>
        <taxon>Arachnida</taxon>
        <taxon>Acari</taxon>
        <taxon>Parasitiformes</taxon>
        <taxon>Ixodida</taxon>
        <taxon>Ixodoidea</taxon>
        <taxon>Argasidae</taxon>
        <taxon>Ornithodorinae</taxon>
        <taxon>Ornithodoros</taxon>
    </lineage>
</organism>
<evidence type="ECO:0000256" key="3">
    <source>
        <dbReference type="PROSITE-ProRule" id="PRU10007"/>
    </source>
</evidence>
<dbReference type="Gene3D" id="3.40.309.10">
    <property type="entry name" value="Aldehyde Dehydrogenase, Chain A, domain 2"/>
    <property type="match status" value="1"/>
</dbReference>
<feature type="active site" evidence="3">
    <location>
        <position position="259"/>
    </location>
</feature>
<comment type="similarity">
    <text evidence="1 4">Belongs to the aldehyde dehydrogenase family.</text>
</comment>
<dbReference type="CDD" id="cd07141">
    <property type="entry name" value="ALDH_F1AB_F2_RALDH1"/>
    <property type="match status" value="1"/>
</dbReference>
<dbReference type="EMBL" id="GGLE01006791">
    <property type="protein sequence ID" value="MBY10917.1"/>
    <property type="molecule type" value="Transcribed_RNA"/>
</dbReference>
<dbReference type="Pfam" id="PF00171">
    <property type="entry name" value="Aldedh"/>
    <property type="match status" value="1"/>
</dbReference>
<dbReference type="InterPro" id="IPR016160">
    <property type="entry name" value="Ald_DH_CS_CYS"/>
</dbReference>
<name>A0A2R5LNP0_9ACAR</name>
<protein>
    <submittedName>
        <fullName evidence="6">Putative aldehyde dehydrogenase</fullName>
    </submittedName>
</protein>
<dbReference type="PROSITE" id="PS00070">
    <property type="entry name" value="ALDEHYDE_DEHYDR_CYS"/>
    <property type="match status" value="1"/>
</dbReference>
<feature type="domain" description="Aldehyde dehydrogenase" evidence="5">
    <location>
        <begin position="21"/>
        <end position="483"/>
    </location>
</feature>
<reference evidence="6" key="1">
    <citation type="submission" date="2018-03" db="EMBL/GenBank/DDBJ databases">
        <title>The relapsing fever spirochete Borrelia turicatae persists in the highly oxidative environment of its soft-bodied tick vector.</title>
        <authorList>
            <person name="Bourret T.J."/>
            <person name="Boyle W.K."/>
            <person name="Valenzuela J.G."/>
            <person name="Oliveira F."/>
            <person name="Lopez J.E."/>
        </authorList>
    </citation>
    <scope>NUCLEOTIDE SEQUENCE</scope>
    <source>
        <strain evidence="6">Kansas strain/isolate</strain>
        <tissue evidence="6">Salivary glands</tissue>
    </source>
</reference>
<dbReference type="InterPro" id="IPR016161">
    <property type="entry name" value="Ald_DH/histidinol_DH"/>
</dbReference>
<accession>A0A2R5LNP0</accession>
<proteinExistence type="inferred from homology"/>
<sequence length="492" mass="53593">MAPLRNPEIKFTQLFINNEFVNSISGKTIPVLNPATGDVIAHVQEGDKADVDEAVKAARNAFEFGSTWRTLDASKRGRLLNRFADLIERDKEYLASLEVLNNGKPYAEALFDMDCSIDCIRYFAGWSDKVHGKTIPVDGDHMSFTRLEPIGVCGQIIPWNYPVLMLCWKLGPALTTGNVVVLKPAEQTPLTALYCASLLKEAEFPPGVINIVPGYGPTAGAAIASHLEVDKIAFTGSTEVGKLIQEAAGRSNTKRVTLEMGGKSPLVIFDDADLDSAVEIAHNAVFPNMGQCCCAGTRTFVQEGIYDTFVAKAAALAAKRVVGDPFDEKTVQGPQIDDEQFKKIMNLIKSGKEQGAAVRCGGDAVPNSKGFFVQPTVFSDVTDDMRIAQEEIFGPVQQILKFKTLDEVVKRCNRTQYGLGSGVLTKDMDKAMMFAQGVQAGSVWINCYDATFPQTPFGGFKMSGHGRELGYAGIYEYVEVKTITIKVPQKNS</sequence>
<evidence type="ECO:0000256" key="4">
    <source>
        <dbReference type="RuleBase" id="RU003345"/>
    </source>
</evidence>
<dbReference type="AlphaFoldDB" id="A0A2R5LNP0"/>
<evidence type="ECO:0000256" key="2">
    <source>
        <dbReference type="ARBA" id="ARBA00023002"/>
    </source>
</evidence>
<dbReference type="InterPro" id="IPR016162">
    <property type="entry name" value="Ald_DH_N"/>
</dbReference>
<evidence type="ECO:0000259" key="5">
    <source>
        <dbReference type="Pfam" id="PF00171"/>
    </source>
</evidence>
<dbReference type="FunFam" id="3.40.309.10:FF:000001">
    <property type="entry name" value="Mitochondrial aldehyde dehydrogenase 2"/>
    <property type="match status" value="1"/>
</dbReference>